<sequence>MSRNTTTHNYVTKRLPEALRIVQNGGYATAHPELTSAEKALVYHYTEDGYDALNAGLHGNPTAPLAAFGQGLAAVLSKLPPHVGRLLAE</sequence>
<dbReference type="EMBL" id="QYCN01000003">
    <property type="protein sequence ID" value="RIY13388.1"/>
    <property type="molecule type" value="Genomic_DNA"/>
</dbReference>
<name>A0A418R794_9BACT</name>
<keyword evidence="2" id="KW-1185">Reference proteome</keyword>
<reference evidence="1 2" key="1">
    <citation type="submission" date="2019-01" db="EMBL/GenBank/DDBJ databases">
        <title>Hymenobacter humicola sp. nov., isolated from soils in Antarctica.</title>
        <authorList>
            <person name="Sedlacek I."/>
            <person name="Holochova P."/>
            <person name="Kralova S."/>
            <person name="Pantucek R."/>
            <person name="Stankova E."/>
            <person name="Vrbovska V."/>
            <person name="Kristofova L."/>
            <person name="Svec P."/>
            <person name="Busse H.-J."/>
        </authorList>
    </citation>
    <scope>NUCLEOTIDE SEQUENCE [LARGE SCALE GENOMIC DNA]</scope>
    <source>
        <strain evidence="1 2">CCM 8852</strain>
    </source>
</reference>
<evidence type="ECO:0000313" key="1">
    <source>
        <dbReference type="EMBL" id="RIY13388.1"/>
    </source>
</evidence>
<dbReference type="RefSeq" id="WP_119654272.1">
    <property type="nucleotide sequence ID" value="NZ_JBHUOI010000002.1"/>
</dbReference>
<dbReference type="Proteomes" id="UP000284250">
    <property type="component" value="Unassembled WGS sequence"/>
</dbReference>
<dbReference type="OrthoDB" id="1362422at2"/>
<organism evidence="1 2">
    <name type="scientific">Hymenobacter rubripertinctus</name>
    <dbReference type="NCBI Taxonomy" id="2029981"/>
    <lineage>
        <taxon>Bacteria</taxon>
        <taxon>Pseudomonadati</taxon>
        <taxon>Bacteroidota</taxon>
        <taxon>Cytophagia</taxon>
        <taxon>Cytophagales</taxon>
        <taxon>Hymenobacteraceae</taxon>
        <taxon>Hymenobacter</taxon>
    </lineage>
</organism>
<dbReference type="AlphaFoldDB" id="A0A418R794"/>
<evidence type="ECO:0000313" key="2">
    <source>
        <dbReference type="Proteomes" id="UP000284250"/>
    </source>
</evidence>
<accession>A0A418R794</accession>
<dbReference type="Gene3D" id="3.90.176.10">
    <property type="entry name" value="Toxin ADP-ribosyltransferase, Chain A, domain 1"/>
    <property type="match status" value="1"/>
</dbReference>
<proteinExistence type="predicted"/>
<comment type="caution">
    <text evidence="1">The sequence shown here is derived from an EMBL/GenBank/DDBJ whole genome shotgun (WGS) entry which is preliminary data.</text>
</comment>
<protein>
    <submittedName>
        <fullName evidence="1">Uncharacterized protein</fullName>
    </submittedName>
</protein>
<gene>
    <name evidence="1" type="ORF">D0T11_02835</name>
</gene>